<evidence type="ECO:0000313" key="2">
    <source>
        <dbReference type="EMBL" id="GJN29374.1"/>
    </source>
</evidence>
<feature type="region of interest" description="Disordered" evidence="1">
    <location>
        <begin position="53"/>
        <end position="76"/>
    </location>
</feature>
<evidence type="ECO:0000313" key="3">
    <source>
        <dbReference type="Proteomes" id="UP001054889"/>
    </source>
</evidence>
<comment type="caution">
    <text evidence="2">The sequence shown here is derived from an EMBL/GenBank/DDBJ whole genome shotgun (WGS) entry which is preliminary data.</text>
</comment>
<feature type="region of interest" description="Disordered" evidence="1">
    <location>
        <begin position="1"/>
        <end position="39"/>
    </location>
</feature>
<protein>
    <submittedName>
        <fullName evidence="2">Uncharacterized protein</fullName>
    </submittedName>
</protein>
<dbReference type="AlphaFoldDB" id="A0AAV5F3D3"/>
<reference evidence="2" key="1">
    <citation type="journal article" date="2018" name="DNA Res.">
        <title>Multiple hybrid de novo genome assembly of finger millet, an orphan allotetraploid crop.</title>
        <authorList>
            <person name="Hatakeyama M."/>
            <person name="Aluri S."/>
            <person name="Balachadran M.T."/>
            <person name="Sivarajan S.R."/>
            <person name="Patrignani A."/>
            <person name="Gruter S."/>
            <person name="Poveda L."/>
            <person name="Shimizu-Inatsugi R."/>
            <person name="Baeten J."/>
            <person name="Francoijs K.J."/>
            <person name="Nataraja K.N."/>
            <person name="Reddy Y.A.N."/>
            <person name="Phadnis S."/>
            <person name="Ravikumar R.L."/>
            <person name="Schlapbach R."/>
            <person name="Sreeman S.M."/>
            <person name="Shimizu K.K."/>
        </authorList>
    </citation>
    <scope>NUCLEOTIDE SEQUENCE</scope>
</reference>
<keyword evidence="3" id="KW-1185">Reference proteome</keyword>
<feature type="compositionally biased region" description="Basic and acidic residues" evidence="1">
    <location>
        <begin position="12"/>
        <end position="30"/>
    </location>
</feature>
<reference evidence="2" key="2">
    <citation type="submission" date="2021-12" db="EMBL/GenBank/DDBJ databases">
        <title>Resequencing data analysis of finger millet.</title>
        <authorList>
            <person name="Hatakeyama M."/>
            <person name="Aluri S."/>
            <person name="Balachadran M.T."/>
            <person name="Sivarajan S.R."/>
            <person name="Poveda L."/>
            <person name="Shimizu-Inatsugi R."/>
            <person name="Schlapbach R."/>
            <person name="Sreeman S.M."/>
            <person name="Shimizu K.K."/>
        </authorList>
    </citation>
    <scope>NUCLEOTIDE SEQUENCE</scope>
</reference>
<proteinExistence type="predicted"/>
<name>A0AAV5F3D3_ELECO</name>
<sequence>MSLEQRVAPCAGEKKSERADGVERKEREGDVSPAMTPASSAAATVIAVVVASAGSPSEQSHRPSAPSSYAVWEKER</sequence>
<accession>A0AAV5F3D3</accession>
<organism evidence="2 3">
    <name type="scientific">Eleusine coracana subsp. coracana</name>
    <dbReference type="NCBI Taxonomy" id="191504"/>
    <lineage>
        <taxon>Eukaryota</taxon>
        <taxon>Viridiplantae</taxon>
        <taxon>Streptophyta</taxon>
        <taxon>Embryophyta</taxon>
        <taxon>Tracheophyta</taxon>
        <taxon>Spermatophyta</taxon>
        <taxon>Magnoliopsida</taxon>
        <taxon>Liliopsida</taxon>
        <taxon>Poales</taxon>
        <taxon>Poaceae</taxon>
        <taxon>PACMAD clade</taxon>
        <taxon>Chloridoideae</taxon>
        <taxon>Cynodonteae</taxon>
        <taxon>Eleusininae</taxon>
        <taxon>Eleusine</taxon>
    </lineage>
</organism>
<dbReference type="Proteomes" id="UP001054889">
    <property type="component" value="Unassembled WGS sequence"/>
</dbReference>
<dbReference type="EMBL" id="BQKI01000081">
    <property type="protein sequence ID" value="GJN29374.1"/>
    <property type="molecule type" value="Genomic_DNA"/>
</dbReference>
<gene>
    <name evidence="2" type="primary">gb17597</name>
    <name evidence="2" type="ORF">PR202_gb17597</name>
</gene>
<evidence type="ECO:0000256" key="1">
    <source>
        <dbReference type="SAM" id="MobiDB-lite"/>
    </source>
</evidence>